<evidence type="ECO:0000256" key="1">
    <source>
        <dbReference type="SAM" id="Phobius"/>
    </source>
</evidence>
<dbReference type="InterPro" id="IPR040229">
    <property type="entry name" value="At3g27390-like"/>
</dbReference>
<accession>A0AA41VA98</accession>
<keyword evidence="3" id="KW-1185">Reference proteome</keyword>
<feature type="transmembrane region" description="Helical" evidence="1">
    <location>
        <begin position="226"/>
        <end position="245"/>
    </location>
</feature>
<dbReference type="Proteomes" id="UP001177140">
    <property type="component" value="Unassembled WGS sequence"/>
</dbReference>
<feature type="transmembrane region" description="Helical" evidence="1">
    <location>
        <begin position="251"/>
        <end position="270"/>
    </location>
</feature>
<dbReference type="PANTHER" id="PTHR31133">
    <property type="entry name" value="MEMBRANE PROTEIN"/>
    <property type="match status" value="1"/>
</dbReference>
<comment type="caution">
    <text evidence="2">The sequence shown here is derived from an EMBL/GenBank/DDBJ whole genome shotgun (WGS) entry which is preliminary data.</text>
</comment>
<protein>
    <submittedName>
        <fullName evidence="2">Uncharacterized protein</fullName>
    </submittedName>
</protein>
<feature type="transmembrane region" description="Helical" evidence="1">
    <location>
        <begin position="39"/>
        <end position="63"/>
    </location>
</feature>
<dbReference type="PANTHER" id="PTHR31133:SF12">
    <property type="entry name" value="MEMBRANE PROTEIN"/>
    <property type="match status" value="1"/>
</dbReference>
<reference evidence="2" key="1">
    <citation type="submission" date="2022-03" db="EMBL/GenBank/DDBJ databases">
        <title>A functionally conserved STORR gene fusion in Papaver species that diverged 16.8 million years ago.</title>
        <authorList>
            <person name="Catania T."/>
        </authorList>
    </citation>
    <scope>NUCLEOTIDE SEQUENCE</scope>
    <source>
        <strain evidence="2">S-191538</strain>
    </source>
</reference>
<dbReference type="EMBL" id="JAJJMA010174072">
    <property type="protein sequence ID" value="MCL7036979.1"/>
    <property type="molecule type" value="Genomic_DNA"/>
</dbReference>
<sequence>MSNSMEVWLKIVYVIFAFCSALVLGAIKGVLVGPFASLILILGNGGVILGLFPAHVYWTVYTLTQTNRLDVPLKVAFLFALPALFGLWLALGIAGTVIVGLGYGFFTPWVSTFEAFRQDSESRKYYHCIVDGTWGTVKGSCTVVRDFADMCYHTYPLYLKELRETAISDEHQTLRSVHVPACIIVGLMGLIIEVPLYTIIAVIKSPYLLFMGWYRLLHDLVSREGPFLETACIPIAGLVILLWPLIVVGSILLSVFSSIFIGLYGAIIVYQERSFRRGLAYVVAMVAEFDEYTNDLLYLREGSIFPKPRYRSKKSSHTGDFSVGGSRPGKFIAVPTEAPAMLLANLAPSRSVRETIQEVKMVQIWEHMMKSCVLRGKELVDANVILPADLDEWSRAKASIDITIVGVGLPSYSLMRTLLDSIAAGAEGLLMLDGVEVNHLNVPQDRLLDWFFNPILVLKEQIKVINLSGGELRFLEKILLFGTDTRRMETWDNGSVVPEDALRTAQIQGISRRLMGMTRSISKLPTYRRRFSRVVKTLVVYSLEKSSSIGSMSPRSAASVELV</sequence>
<feature type="transmembrane region" description="Helical" evidence="1">
    <location>
        <begin position="75"/>
        <end position="106"/>
    </location>
</feature>
<organism evidence="2 3">
    <name type="scientific">Papaver nudicaule</name>
    <name type="common">Iceland poppy</name>
    <dbReference type="NCBI Taxonomy" id="74823"/>
    <lineage>
        <taxon>Eukaryota</taxon>
        <taxon>Viridiplantae</taxon>
        <taxon>Streptophyta</taxon>
        <taxon>Embryophyta</taxon>
        <taxon>Tracheophyta</taxon>
        <taxon>Spermatophyta</taxon>
        <taxon>Magnoliopsida</taxon>
        <taxon>Ranunculales</taxon>
        <taxon>Papaveraceae</taxon>
        <taxon>Papaveroideae</taxon>
        <taxon>Papaver</taxon>
    </lineage>
</organism>
<keyword evidence="1" id="KW-0472">Membrane</keyword>
<keyword evidence="1" id="KW-0812">Transmembrane</keyword>
<dbReference type="AlphaFoldDB" id="A0AA41VA98"/>
<evidence type="ECO:0000313" key="3">
    <source>
        <dbReference type="Proteomes" id="UP001177140"/>
    </source>
</evidence>
<feature type="transmembrane region" description="Helical" evidence="1">
    <location>
        <begin position="7"/>
        <end position="27"/>
    </location>
</feature>
<proteinExistence type="predicted"/>
<keyword evidence="1" id="KW-1133">Transmembrane helix</keyword>
<name>A0AA41VA98_PAPNU</name>
<evidence type="ECO:0000313" key="2">
    <source>
        <dbReference type="EMBL" id="MCL7036979.1"/>
    </source>
</evidence>
<gene>
    <name evidence="2" type="ORF">MKW94_015017</name>
</gene>